<proteinExistence type="predicted"/>
<keyword evidence="9" id="KW-1185">Reference proteome</keyword>
<name>A0A7Y1MLE4_9PSED</name>
<dbReference type="Gene3D" id="1.10.357.10">
    <property type="entry name" value="Tetracycline Repressor, domain 2"/>
    <property type="match status" value="1"/>
</dbReference>
<keyword evidence="2 4" id="KW-0238">DNA-binding</keyword>
<dbReference type="InterPro" id="IPR009057">
    <property type="entry name" value="Homeodomain-like_sf"/>
</dbReference>
<keyword evidence="3" id="KW-0804">Transcription</keyword>
<dbReference type="Pfam" id="PF00440">
    <property type="entry name" value="TetR_N"/>
    <property type="match status" value="1"/>
</dbReference>
<dbReference type="InterPro" id="IPR023772">
    <property type="entry name" value="DNA-bd_HTH_TetR-type_CS"/>
</dbReference>
<evidence type="ECO:0000313" key="8">
    <source>
        <dbReference type="Proteomes" id="UP000542111"/>
    </source>
</evidence>
<dbReference type="Proteomes" id="UP000814003">
    <property type="component" value="Unassembled WGS sequence"/>
</dbReference>
<dbReference type="PROSITE" id="PS01081">
    <property type="entry name" value="HTH_TETR_1"/>
    <property type="match status" value="1"/>
</dbReference>
<evidence type="ECO:0000313" key="9">
    <source>
        <dbReference type="Proteomes" id="UP000814003"/>
    </source>
</evidence>
<evidence type="ECO:0000256" key="3">
    <source>
        <dbReference type="ARBA" id="ARBA00023163"/>
    </source>
</evidence>
<dbReference type="Gene3D" id="1.10.10.60">
    <property type="entry name" value="Homeodomain-like"/>
    <property type="match status" value="1"/>
</dbReference>
<evidence type="ECO:0000256" key="2">
    <source>
        <dbReference type="ARBA" id="ARBA00023125"/>
    </source>
</evidence>
<dbReference type="SUPFAM" id="SSF48498">
    <property type="entry name" value="Tetracyclin repressor-like, C-terminal domain"/>
    <property type="match status" value="1"/>
</dbReference>
<dbReference type="PROSITE" id="PS50977">
    <property type="entry name" value="HTH_TETR_2"/>
    <property type="match status" value="1"/>
</dbReference>
<sequence>MAIRGRPRTFDREKALALAMEVFWEYGYDGASLTLLTGAMGISTPSLYSAFGNKEVLFREALAHYLFLHGPDHQGSLGNAATAREGIAGLLRETVDMLCTHQQSRGCLIVLAALSGNPESKAVRDALCQQRKESVRLFRQRLEQGAIDGELPVERIEELAVFYSTVLFGLSIQARDQVPREQLYSVVDTAMRAWPQE</sequence>
<evidence type="ECO:0000259" key="5">
    <source>
        <dbReference type="PROSITE" id="PS50977"/>
    </source>
</evidence>
<evidence type="ECO:0000313" key="6">
    <source>
        <dbReference type="EMBL" id="MCF5107262.1"/>
    </source>
</evidence>
<keyword evidence="1" id="KW-0805">Transcription regulation</keyword>
<dbReference type="GO" id="GO:0003677">
    <property type="term" value="F:DNA binding"/>
    <property type="evidence" value="ECO:0007669"/>
    <property type="project" value="UniProtKB-UniRule"/>
</dbReference>
<evidence type="ECO:0000256" key="1">
    <source>
        <dbReference type="ARBA" id="ARBA00023015"/>
    </source>
</evidence>
<dbReference type="PANTHER" id="PTHR47506:SF1">
    <property type="entry name" value="HTH-TYPE TRANSCRIPTIONAL REGULATOR YJDC"/>
    <property type="match status" value="1"/>
</dbReference>
<feature type="domain" description="HTH tetR-type" evidence="5">
    <location>
        <begin position="9"/>
        <end position="69"/>
    </location>
</feature>
<dbReference type="PANTHER" id="PTHR47506">
    <property type="entry name" value="TRANSCRIPTIONAL REGULATORY PROTEIN"/>
    <property type="match status" value="1"/>
</dbReference>
<gene>
    <name evidence="6" type="ORF">GIW56_10450</name>
    <name evidence="7" type="ORF">HBO33_03745</name>
</gene>
<dbReference type="InterPro" id="IPR001647">
    <property type="entry name" value="HTH_TetR"/>
</dbReference>
<protein>
    <submittedName>
        <fullName evidence="6">TetR family transcriptional regulator</fullName>
    </submittedName>
    <submittedName>
        <fullName evidence="7">TetR/AcrR family transcriptional regulator</fullName>
    </submittedName>
</protein>
<dbReference type="Proteomes" id="UP000542111">
    <property type="component" value="Unassembled WGS sequence"/>
</dbReference>
<reference evidence="6 9" key="1">
    <citation type="submission" date="2019-11" db="EMBL/GenBank/DDBJ databases">
        <title>Epiphytic Pseudomonas syringae from cherry orchards.</title>
        <authorList>
            <person name="Hulin M.T."/>
        </authorList>
    </citation>
    <scope>NUCLEOTIDE SEQUENCE [LARGE SCALE GENOMIC DNA]</scope>
    <source>
        <strain evidence="6 9">PA-6-5B</strain>
    </source>
</reference>
<dbReference type="InterPro" id="IPR036271">
    <property type="entry name" value="Tet_transcr_reg_TetR-rel_C_sf"/>
</dbReference>
<dbReference type="EMBL" id="WKED01000014">
    <property type="protein sequence ID" value="MCF5107262.1"/>
    <property type="molecule type" value="Genomic_DNA"/>
</dbReference>
<dbReference type="SUPFAM" id="SSF46689">
    <property type="entry name" value="Homeodomain-like"/>
    <property type="match status" value="1"/>
</dbReference>
<dbReference type="AlphaFoldDB" id="A0A7Y1MLE4"/>
<evidence type="ECO:0000313" key="7">
    <source>
        <dbReference type="EMBL" id="NNA94268.1"/>
    </source>
</evidence>
<reference evidence="7 8" key="2">
    <citation type="journal article" date="2020" name="Front. Microbiol.">
        <title>Genetic Organization of the aprX-lipA2 Operon Affects the Proteolytic Potential of Pseudomonas Species in Milk.</title>
        <authorList>
            <person name="Maier C."/>
            <person name="Huptas C."/>
            <person name="von Neubeck M."/>
            <person name="Scherer S."/>
            <person name="Wenning M."/>
            <person name="Lucking G."/>
        </authorList>
    </citation>
    <scope>NUCLEOTIDE SEQUENCE [LARGE SCALE GENOMIC DNA]</scope>
    <source>
        <strain evidence="7 8">G4779</strain>
    </source>
</reference>
<comment type="caution">
    <text evidence="7">The sequence shown here is derived from an EMBL/GenBank/DDBJ whole genome shotgun (WGS) entry which is preliminary data.</text>
</comment>
<dbReference type="EMBL" id="JAAQYP010000004">
    <property type="protein sequence ID" value="NNA94268.1"/>
    <property type="molecule type" value="Genomic_DNA"/>
</dbReference>
<accession>A0A7Y1MLE4</accession>
<feature type="DNA-binding region" description="H-T-H motif" evidence="4">
    <location>
        <begin position="32"/>
        <end position="51"/>
    </location>
</feature>
<evidence type="ECO:0000256" key="4">
    <source>
        <dbReference type="PROSITE-ProRule" id="PRU00335"/>
    </source>
</evidence>
<organism evidence="7 8">
    <name type="scientific">Pseudomonas gessardii</name>
    <dbReference type="NCBI Taxonomy" id="78544"/>
    <lineage>
        <taxon>Bacteria</taxon>
        <taxon>Pseudomonadati</taxon>
        <taxon>Pseudomonadota</taxon>
        <taxon>Gammaproteobacteria</taxon>
        <taxon>Pseudomonadales</taxon>
        <taxon>Pseudomonadaceae</taxon>
        <taxon>Pseudomonas</taxon>
    </lineage>
</organism>